<dbReference type="VEuPathDB" id="MicrosporidiaDB:NCER_100227"/>
<evidence type="ECO:0000313" key="1">
    <source>
        <dbReference type="EMBL" id="KKO74683.1"/>
    </source>
</evidence>
<accession>A0A0F9WNV6</accession>
<comment type="caution">
    <text evidence="1">The sequence shown here is derived from an EMBL/GenBank/DDBJ whole genome shotgun (WGS) entry which is preliminary data.</text>
</comment>
<dbReference type="Proteomes" id="UP000034350">
    <property type="component" value="Unassembled WGS sequence"/>
</dbReference>
<protein>
    <submittedName>
        <fullName evidence="1">Uncharacterized protein</fullName>
    </submittedName>
</protein>
<gene>
    <name evidence="1" type="ORF">AAJ76_5100019111</name>
</gene>
<proteinExistence type="predicted"/>
<dbReference type="EMBL" id="JPQZ01000051">
    <property type="protein sequence ID" value="KKO74683.1"/>
    <property type="molecule type" value="Genomic_DNA"/>
</dbReference>
<reference evidence="1 2" key="1">
    <citation type="journal article" date="2015" name="Environ. Microbiol.">
        <title>Genome analyses suggest the presence of polyploidy and recent human-driven expansions in eight global populations of the honeybee pathogen Nosema ceranae.</title>
        <authorList>
            <person name="Pelin A."/>
            <person name="Selman M."/>
            <person name="Aris-Brosou S."/>
            <person name="Farinelli L."/>
            <person name="Corradi N."/>
        </authorList>
    </citation>
    <scope>NUCLEOTIDE SEQUENCE [LARGE SCALE GENOMIC DNA]</scope>
    <source>
        <strain evidence="1 2">PA08 1199</strain>
    </source>
</reference>
<organism evidence="1 2">
    <name type="scientific">Vairimorpha ceranae</name>
    <dbReference type="NCBI Taxonomy" id="40302"/>
    <lineage>
        <taxon>Eukaryota</taxon>
        <taxon>Fungi</taxon>
        <taxon>Fungi incertae sedis</taxon>
        <taxon>Microsporidia</taxon>
        <taxon>Nosematidae</taxon>
        <taxon>Vairimorpha</taxon>
    </lineage>
</organism>
<sequence>MSILFRAVPIYCSMFIPGNLRLTASKLLGRNNVLFLYYSTSVKKRINDSLSVSFEKNFRQKFDGFAMILLKRGTIDNLDPNLFRGEIFNFYKKTKQTPEADYVSVSPYYSLVMSNDNRFYELKPLENQYAMFCHNILLKGFLGEGYFNRIHTIFLLKGILNELDNKDSKFVEVLNQYKGYFQCIKDIKEMKAYIEQYLCRKNSLPLLQCTENTNNDQVYKQCMFLLNDVYNFVNLYRKMLIEKSTEGYKFIIFTIENSLFEKSTENIKYLINNIDYNITVEGMGEHYKKGKEIKFDIKGSDEQCSIAFDFKQLKRRHAEKLRLIIESELETITEIIDVPLHIEMDDVDEHLLISPYD</sequence>
<dbReference type="RefSeq" id="XP_024330425.1">
    <property type="nucleotide sequence ID" value="XM_024475913.1"/>
</dbReference>
<dbReference type="VEuPathDB" id="MicrosporidiaDB:AAJ76_5100019111"/>
<dbReference type="AlphaFoldDB" id="A0A0F9WNV6"/>
<evidence type="ECO:0000313" key="2">
    <source>
        <dbReference type="Proteomes" id="UP000034350"/>
    </source>
</evidence>
<name>A0A0F9WNV6_9MICR</name>
<keyword evidence="2" id="KW-1185">Reference proteome</keyword>
<dbReference type="GeneID" id="36320861"/>
<dbReference type="VEuPathDB" id="MicrosporidiaDB:G9O61_00g010630"/>